<dbReference type="GO" id="GO:0005829">
    <property type="term" value="C:cytosol"/>
    <property type="evidence" value="ECO:0007669"/>
    <property type="project" value="TreeGrafter"/>
</dbReference>
<dbReference type="GO" id="GO:0017168">
    <property type="term" value="F:5-oxoprolinase (ATP-hydrolyzing) activity"/>
    <property type="evidence" value="ECO:0007669"/>
    <property type="project" value="TreeGrafter"/>
</dbReference>
<dbReference type="InterPro" id="IPR045079">
    <property type="entry name" value="Oxoprolinase-like"/>
</dbReference>
<sequence>MRRVGIDVGGTFTDVVLLDSASGEVWSAKVPTTPKDPTLGALNGLRTILARSGSSPASIDFIGHGTTIATNMVIEGKGALTALITTSGFRDILELRRGWRHDRADLYDLFFEAPRQLVLRRHRLEITERISYDGFIEQTIDPDEIADRIAELKAEGVEAIAVCLINSPINGENERHALKIIRERVNDVFVSGSIEVNPEIMEYERTCTTVMNALLGPNCGRYAHRFTETARGIGLMSDVYFMQSNGGLASPEVVSQLPVTLLASGPAGGVTAAARLCERLGIANAITGDMGGTSFDVSLIREGQPELRNSMMINTYTVRTPNIDIISIGAGGGSIAWIDEGGGVRIGPESAGAEPGPVCYGRGGTRPTVTDCNLILGYVDPTSFLGGDFALDVEAARRAIAEHLAGPLGVNIEEAAMTVRQVANALMAQAMRLATVERGYDPRDFIFIPYGGAGPVHAVDLARALEIPTVVLPPMPGLFSAFGMLVADAVQDLQASVVRTADDADPAQVEALFAGLEQEARQRLRAANVRDEDIRIERRSDCQYLGQGETIQVPFPDGAITRETLDRLAKNFIAEHRRRWNFDVANRPVRIVNLRLRIVGKIGDFAVGETRQRNGKALQPVGRARIYDDGKWIEMPRYRREDLRRGDELDGPLVVEEISTRISLRAGERLTVGDQSTILVSVGA</sequence>
<dbReference type="PANTHER" id="PTHR11365">
    <property type="entry name" value="5-OXOPROLINASE RELATED"/>
    <property type="match status" value="1"/>
</dbReference>
<dbReference type="InterPro" id="IPR008040">
    <property type="entry name" value="Hydant_A_N"/>
</dbReference>
<accession>A0A1H1T7N7</accession>
<feature type="domain" description="Acetophenone carboxylase-like C-terminal" evidence="3">
    <location>
        <begin position="507"/>
        <end position="672"/>
    </location>
</feature>
<dbReference type="RefSeq" id="WP_100380881.1">
    <property type="nucleotide sequence ID" value="NZ_LT629750.1"/>
</dbReference>
<gene>
    <name evidence="4" type="ORF">SAMN05444158_2439</name>
</gene>
<proteinExistence type="predicted"/>
<protein>
    <submittedName>
        <fullName evidence="4">N-methylhydantoinase A</fullName>
    </submittedName>
</protein>
<name>A0A1H1T7N7_9BRAD</name>
<dbReference type="Pfam" id="PF05378">
    <property type="entry name" value="Hydant_A_N"/>
    <property type="match status" value="1"/>
</dbReference>
<dbReference type="Pfam" id="PF01968">
    <property type="entry name" value="Hydantoinase_A"/>
    <property type="match status" value="1"/>
</dbReference>
<feature type="domain" description="Hydantoinase/oxoprolinase N-terminal" evidence="2">
    <location>
        <begin position="3"/>
        <end position="184"/>
    </location>
</feature>
<evidence type="ECO:0000313" key="5">
    <source>
        <dbReference type="Proteomes" id="UP000243904"/>
    </source>
</evidence>
<evidence type="ECO:0000259" key="3">
    <source>
        <dbReference type="Pfam" id="PF19278"/>
    </source>
</evidence>
<dbReference type="InterPro" id="IPR049517">
    <property type="entry name" value="ACX-like_C"/>
</dbReference>
<evidence type="ECO:0000259" key="1">
    <source>
        <dbReference type="Pfam" id="PF01968"/>
    </source>
</evidence>
<organism evidence="4 5">
    <name type="scientific">Bradyrhizobium canariense</name>
    <dbReference type="NCBI Taxonomy" id="255045"/>
    <lineage>
        <taxon>Bacteria</taxon>
        <taxon>Pseudomonadati</taxon>
        <taxon>Pseudomonadota</taxon>
        <taxon>Alphaproteobacteria</taxon>
        <taxon>Hyphomicrobiales</taxon>
        <taxon>Nitrobacteraceae</taxon>
        <taxon>Bradyrhizobium</taxon>
    </lineage>
</organism>
<dbReference type="InterPro" id="IPR043129">
    <property type="entry name" value="ATPase_NBD"/>
</dbReference>
<evidence type="ECO:0000259" key="2">
    <source>
        <dbReference type="Pfam" id="PF05378"/>
    </source>
</evidence>
<feature type="domain" description="Hydantoinase A/oxoprolinase" evidence="1">
    <location>
        <begin position="205"/>
        <end position="491"/>
    </location>
</feature>
<dbReference type="PANTHER" id="PTHR11365:SF23">
    <property type="entry name" value="HYPOTHETICAL 5-OXOPROLINASE (EUROFUNG)-RELATED"/>
    <property type="match status" value="1"/>
</dbReference>
<dbReference type="Proteomes" id="UP000243904">
    <property type="component" value="Chromosome I"/>
</dbReference>
<evidence type="ECO:0000313" key="4">
    <source>
        <dbReference type="EMBL" id="SDS56280.1"/>
    </source>
</evidence>
<reference evidence="5" key="1">
    <citation type="submission" date="2016-10" db="EMBL/GenBank/DDBJ databases">
        <authorList>
            <person name="Varghese N."/>
            <person name="Submissions S."/>
        </authorList>
    </citation>
    <scope>NUCLEOTIDE SEQUENCE [LARGE SCALE GENOMIC DNA]</scope>
    <source>
        <strain evidence="5">GAS369</strain>
    </source>
</reference>
<dbReference type="EMBL" id="LT629750">
    <property type="protein sequence ID" value="SDS56280.1"/>
    <property type="molecule type" value="Genomic_DNA"/>
</dbReference>
<dbReference type="SUPFAM" id="SSF53067">
    <property type="entry name" value="Actin-like ATPase domain"/>
    <property type="match status" value="1"/>
</dbReference>
<dbReference type="GO" id="GO:0006749">
    <property type="term" value="P:glutathione metabolic process"/>
    <property type="evidence" value="ECO:0007669"/>
    <property type="project" value="TreeGrafter"/>
</dbReference>
<keyword evidence="5" id="KW-1185">Reference proteome</keyword>
<dbReference type="Pfam" id="PF19278">
    <property type="entry name" value="Hydant_A_C"/>
    <property type="match status" value="1"/>
</dbReference>
<dbReference type="AlphaFoldDB" id="A0A1H1T7N7"/>
<dbReference type="InterPro" id="IPR002821">
    <property type="entry name" value="Hydantoinase_A"/>
</dbReference>